<dbReference type="AlphaFoldDB" id="A0A8D8VDB4"/>
<dbReference type="EMBL" id="HBUF01365782">
    <property type="protein sequence ID" value="CAG6723486.1"/>
    <property type="molecule type" value="Transcribed_RNA"/>
</dbReference>
<proteinExistence type="predicted"/>
<protein>
    <submittedName>
        <fullName evidence="1">Uncharacterized protein</fullName>
    </submittedName>
</protein>
<sequence length="124" mass="14636">MIKRQSCKHRFPKIHIVKAVTNAFIPSALEANAVFSIFKESRYLNLYIFYTSLEPKFSKNFPYLNKSPFQLFCDRCLHSFTFSTNVLIFCDLHSLFPVKNIILSSLCDQHLSFVYDVFYFRSKI</sequence>
<evidence type="ECO:0000313" key="1">
    <source>
        <dbReference type="EMBL" id="CAG6723486.1"/>
    </source>
</evidence>
<name>A0A8D8VDB4_9HEMI</name>
<accession>A0A8D8VDB4</accession>
<reference evidence="1" key="1">
    <citation type="submission" date="2021-05" db="EMBL/GenBank/DDBJ databases">
        <authorList>
            <person name="Alioto T."/>
            <person name="Alioto T."/>
            <person name="Gomez Garrido J."/>
        </authorList>
    </citation>
    <scope>NUCLEOTIDE SEQUENCE</scope>
</reference>
<organism evidence="1">
    <name type="scientific">Cacopsylla melanoneura</name>
    <dbReference type="NCBI Taxonomy" id="428564"/>
    <lineage>
        <taxon>Eukaryota</taxon>
        <taxon>Metazoa</taxon>
        <taxon>Ecdysozoa</taxon>
        <taxon>Arthropoda</taxon>
        <taxon>Hexapoda</taxon>
        <taxon>Insecta</taxon>
        <taxon>Pterygota</taxon>
        <taxon>Neoptera</taxon>
        <taxon>Paraneoptera</taxon>
        <taxon>Hemiptera</taxon>
        <taxon>Sternorrhyncha</taxon>
        <taxon>Psylloidea</taxon>
        <taxon>Psyllidae</taxon>
        <taxon>Psyllinae</taxon>
        <taxon>Cacopsylla</taxon>
    </lineage>
</organism>